<feature type="signal peptide" evidence="1">
    <location>
        <begin position="1"/>
        <end position="20"/>
    </location>
</feature>
<organism evidence="2 3">
    <name type="scientific">Paraferrimonas sedimenticola</name>
    <dbReference type="NCBI Taxonomy" id="375674"/>
    <lineage>
        <taxon>Bacteria</taxon>
        <taxon>Pseudomonadati</taxon>
        <taxon>Pseudomonadota</taxon>
        <taxon>Gammaproteobacteria</taxon>
        <taxon>Alteromonadales</taxon>
        <taxon>Ferrimonadaceae</taxon>
        <taxon>Paraferrimonas</taxon>
    </lineage>
</organism>
<evidence type="ECO:0000313" key="3">
    <source>
        <dbReference type="Proteomes" id="UP001161422"/>
    </source>
</evidence>
<dbReference type="EMBL" id="BSNC01000004">
    <property type="protein sequence ID" value="GLP96300.1"/>
    <property type="molecule type" value="Genomic_DNA"/>
</dbReference>
<feature type="chain" id="PRO_5041444858" evidence="1">
    <location>
        <begin position="21"/>
        <end position="133"/>
    </location>
</feature>
<reference evidence="2" key="1">
    <citation type="journal article" date="2014" name="Int. J. Syst. Evol. Microbiol.">
        <title>Complete genome sequence of Corynebacterium casei LMG S-19264T (=DSM 44701T), isolated from a smear-ripened cheese.</title>
        <authorList>
            <consortium name="US DOE Joint Genome Institute (JGI-PGF)"/>
            <person name="Walter F."/>
            <person name="Albersmeier A."/>
            <person name="Kalinowski J."/>
            <person name="Ruckert C."/>
        </authorList>
    </citation>
    <scope>NUCLEOTIDE SEQUENCE</scope>
    <source>
        <strain evidence="2">NBRC 101628</strain>
    </source>
</reference>
<evidence type="ECO:0000256" key="1">
    <source>
        <dbReference type="SAM" id="SignalP"/>
    </source>
</evidence>
<keyword evidence="3" id="KW-1185">Reference proteome</keyword>
<keyword evidence="1" id="KW-0732">Signal</keyword>
<proteinExistence type="predicted"/>
<dbReference type="RefSeq" id="WP_095505263.1">
    <property type="nucleotide sequence ID" value="NZ_BSNC01000004.1"/>
</dbReference>
<gene>
    <name evidence="2" type="ORF">GCM10007895_16060</name>
</gene>
<dbReference type="InterPro" id="IPR046634">
    <property type="entry name" value="DUF6746"/>
</dbReference>
<name>A0AA37RVP9_9GAMM</name>
<dbReference type="Proteomes" id="UP001161422">
    <property type="component" value="Unassembled WGS sequence"/>
</dbReference>
<comment type="caution">
    <text evidence="2">The sequence shown here is derived from an EMBL/GenBank/DDBJ whole genome shotgun (WGS) entry which is preliminary data.</text>
</comment>
<dbReference type="Pfam" id="PF20531">
    <property type="entry name" value="DUF6746"/>
    <property type="match status" value="1"/>
</dbReference>
<evidence type="ECO:0000313" key="2">
    <source>
        <dbReference type="EMBL" id="GLP96300.1"/>
    </source>
</evidence>
<sequence>MTRIYGLVLMACLWSTGLAASETGEKPIQHLQVADVSSMDEAKAVFLDTTFEIAEMKNIGEVEAAQIHIITYSLEKSIAYFADNLSGDKQALAKQMAVVVENIHLSSENNRFEALNSYLKEYSTLVDQFLFGF</sequence>
<protein>
    <submittedName>
        <fullName evidence="2">Uncharacterized protein</fullName>
    </submittedName>
</protein>
<reference evidence="2" key="2">
    <citation type="submission" date="2023-01" db="EMBL/GenBank/DDBJ databases">
        <title>Draft genome sequence of Paraferrimonas sedimenticola strain NBRC 101628.</title>
        <authorList>
            <person name="Sun Q."/>
            <person name="Mori K."/>
        </authorList>
    </citation>
    <scope>NUCLEOTIDE SEQUENCE</scope>
    <source>
        <strain evidence="2">NBRC 101628</strain>
    </source>
</reference>
<dbReference type="AlphaFoldDB" id="A0AA37RVP9"/>
<accession>A0AA37RVP9</accession>